<reference evidence="3" key="2">
    <citation type="submission" date="2013-12" db="EMBL/GenBank/DDBJ databases">
        <authorList>
            <person name="Yu Y."/>
            <person name="Lee S."/>
            <person name="de Baynast K."/>
            <person name="Wissotski M."/>
            <person name="Liu L."/>
            <person name="Talag J."/>
            <person name="Goicoechea J."/>
            <person name="Angelova A."/>
            <person name="Jetty R."/>
            <person name="Kudrna D."/>
            <person name="Golser W."/>
            <person name="Rivera L."/>
            <person name="Zhang J."/>
            <person name="Wing R."/>
        </authorList>
    </citation>
    <scope>NUCLEOTIDE SEQUENCE</scope>
</reference>
<dbReference type="eggNOG" id="ENOG502R5E7">
    <property type="taxonomic scope" value="Eukaryota"/>
</dbReference>
<dbReference type="AlphaFoldDB" id="A0A0D9WT62"/>
<feature type="transmembrane region" description="Helical" evidence="1">
    <location>
        <begin position="72"/>
        <end position="92"/>
    </location>
</feature>
<keyword evidence="1" id="KW-1133">Transmembrane helix</keyword>
<dbReference type="Gramene" id="LPERR06G20340.1">
    <property type="protein sequence ID" value="LPERR06G20340.1"/>
    <property type="gene ID" value="LPERR06G20340"/>
</dbReference>
<keyword evidence="3" id="KW-1185">Reference proteome</keyword>
<organism evidence="2 3">
    <name type="scientific">Leersia perrieri</name>
    <dbReference type="NCBI Taxonomy" id="77586"/>
    <lineage>
        <taxon>Eukaryota</taxon>
        <taxon>Viridiplantae</taxon>
        <taxon>Streptophyta</taxon>
        <taxon>Embryophyta</taxon>
        <taxon>Tracheophyta</taxon>
        <taxon>Spermatophyta</taxon>
        <taxon>Magnoliopsida</taxon>
        <taxon>Liliopsida</taxon>
        <taxon>Poales</taxon>
        <taxon>Poaceae</taxon>
        <taxon>BOP clade</taxon>
        <taxon>Oryzoideae</taxon>
        <taxon>Oryzeae</taxon>
        <taxon>Oryzinae</taxon>
        <taxon>Leersia</taxon>
    </lineage>
</organism>
<dbReference type="EnsemblPlants" id="LPERR06G20340.1">
    <property type="protein sequence ID" value="LPERR06G20340.1"/>
    <property type="gene ID" value="LPERR06G20340"/>
</dbReference>
<keyword evidence="1" id="KW-0812">Transmembrane</keyword>
<evidence type="ECO:0000313" key="2">
    <source>
        <dbReference type="EnsemblPlants" id="LPERR06G20340.1"/>
    </source>
</evidence>
<evidence type="ECO:0000256" key="1">
    <source>
        <dbReference type="SAM" id="Phobius"/>
    </source>
</evidence>
<dbReference type="Proteomes" id="UP000032180">
    <property type="component" value="Chromosome 6"/>
</dbReference>
<dbReference type="HOGENOM" id="CLU_171377_0_0_1"/>
<dbReference type="STRING" id="77586.A0A0D9WT62"/>
<name>A0A0D9WT62_9ORYZ</name>
<sequence>MEHPAIAHRPRVPAAALRQNYIDPPNRRPAADDGARSLIIRSAIFLISTAGAIVVVHTAGNSSTIDDENSSYALIAFLLFILGIWLVVVAFVEDKFPRATRAAVAIAKELHDYLIGGN</sequence>
<evidence type="ECO:0000313" key="3">
    <source>
        <dbReference type="Proteomes" id="UP000032180"/>
    </source>
</evidence>
<reference evidence="2 3" key="1">
    <citation type="submission" date="2012-08" db="EMBL/GenBank/DDBJ databases">
        <title>Oryza genome evolution.</title>
        <authorList>
            <person name="Wing R.A."/>
        </authorList>
    </citation>
    <scope>NUCLEOTIDE SEQUENCE</scope>
</reference>
<protein>
    <submittedName>
        <fullName evidence="2">Uncharacterized protein</fullName>
    </submittedName>
</protein>
<feature type="transmembrane region" description="Helical" evidence="1">
    <location>
        <begin position="38"/>
        <end position="60"/>
    </location>
</feature>
<reference evidence="2" key="3">
    <citation type="submission" date="2015-04" db="UniProtKB">
        <authorList>
            <consortium name="EnsemblPlants"/>
        </authorList>
    </citation>
    <scope>IDENTIFICATION</scope>
</reference>
<proteinExistence type="predicted"/>
<accession>A0A0D9WT62</accession>
<keyword evidence="1" id="KW-0472">Membrane</keyword>